<comment type="function">
    <text evidence="4">After transfer of sugars to endogenous macromolecular acceptors, the enzyme converts nucleoside diphosphates to nucleoside monophosphates which in turn exit the Golgi lumen in a coupled antiporter reaction, allowing entry of additional nucleotide sugar from the cytosol.</text>
</comment>
<dbReference type="Gene3D" id="3.30.420.40">
    <property type="match status" value="1"/>
</dbReference>
<sequence>MVSTTRRSPANDIDIDDTLSTTSTDSSNSIIATPSSDSLSQSTLRQRHPHTHSSLDQPAESKLSKTPASPKISTAPRMFSSRKYTPLPTSSSNGSGSTAHRKRAGGSMASWKRYALIGTAVLVLLALGYSQFGSRDKSIVWDDENTYTPALDDDIVSGDGVDYSSPPFRPLDSDIAKPQSEHQDNDDDDVEEPTFHALPIGHTKPPASDDELDEDVAEAIDKPSSSPHDPNTSEAQGASHASEDFTEITDSDADNESTGFPASFEDDPNPSGTTACTKPHSDEKPLVQYALTIDAGSTGSRIHVYKFNNCGPSPQLEYETFKMLNPGLSAYARDPTAAAASLDPLLEEAHRVVPKELWKCSPVEVKATAGLRLLGTQESNAILDEVRNRLETNFEFVVNGEKSVEIMDGKDEGVYAWITANYLLGKIGEGVSPDEDTLAVMDLGGASTQIVFEPKFPADTNQALVEGEHKYQLTFGGKDFTLYQHSYLGYGLMRARRSVHNLVAFTWSFGQGQVHWDELDEGTQVPNPCLSKGMSRRVELDPPGRQPVNVTMHGANGGFEACNRVVELVMAKDAICEVKPCSFNGVYQPSLLDTFPRGQLLALSYFTDRIKPLLSNSLLTISDLTTLAKDVCAGPETWKKRFGNNPTAMAELEDRPEYCLDLTFMNALLGLGYELSPERQLMVEKKLKGVELGWALGAGLALVENAKLTCTA</sequence>
<evidence type="ECO:0000256" key="7">
    <source>
        <dbReference type="PIRSR" id="PIRSR600407-2"/>
    </source>
</evidence>
<reference evidence="12" key="2">
    <citation type="submission" date="2013-12" db="EMBL/GenBank/DDBJ databases">
        <title>Evolution of pathogenesis and genome organization in the Tremellales.</title>
        <authorList>
            <person name="Cuomo C."/>
            <person name="Litvintseva A."/>
            <person name="Heitman J."/>
            <person name="Chen Y."/>
            <person name="Sun S."/>
            <person name="Springer D."/>
            <person name="Dromer F."/>
            <person name="Young S."/>
            <person name="Zeng Q."/>
            <person name="Chapman S."/>
            <person name="Gujja S."/>
            <person name="Saif S."/>
            <person name="Birren B."/>
        </authorList>
    </citation>
    <scope>NUCLEOTIDE SEQUENCE [LARGE SCALE GENOMIC DNA]</scope>
    <source>
        <strain evidence="12">CBS 10435</strain>
    </source>
</reference>
<dbReference type="GO" id="GO:0004382">
    <property type="term" value="F:GDP phosphatase activity"/>
    <property type="evidence" value="ECO:0007669"/>
    <property type="project" value="UniProtKB-EC"/>
</dbReference>
<dbReference type="GO" id="GO:0000139">
    <property type="term" value="C:Golgi membrane"/>
    <property type="evidence" value="ECO:0007669"/>
    <property type="project" value="UniProtKB-SubCell"/>
</dbReference>
<evidence type="ECO:0000256" key="3">
    <source>
        <dbReference type="ARBA" id="ARBA00022801"/>
    </source>
</evidence>
<dbReference type="GO" id="GO:0017111">
    <property type="term" value="F:ribonucleoside triphosphate phosphatase activity"/>
    <property type="evidence" value="ECO:0007669"/>
    <property type="project" value="TreeGrafter"/>
</dbReference>
<keyword evidence="10" id="KW-0472">Membrane</keyword>
<comment type="similarity">
    <text evidence="2 8">Belongs to the GDA1/CD39 NTPase family.</text>
</comment>
<dbReference type="GO" id="GO:0005524">
    <property type="term" value="F:ATP binding"/>
    <property type="evidence" value="ECO:0007669"/>
    <property type="project" value="UniProtKB-KW"/>
</dbReference>
<dbReference type="PANTHER" id="PTHR11782:SF83">
    <property type="entry name" value="GUANOSINE-DIPHOSPHATASE"/>
    <property type="match status" value="1"/>
</dbReference>
<evidence type="ECO:0000256" key="6">
    <source>
        <dbReference type="PIRSR" id="PIRSR600407-1"/>
    </source>
</evidence>
<evidence type="ECO:0000256" key="4">
    <source>
        <dbReference type="ARBA" id="ARBA00037742"/>
    </source>
</evidence>
<evidence type="ECO:0000256" key="10">
    <source>
        <dbReference type="SAM" id="Phobius"/>
    </source>
</evidence>
<feature type="compositionally biased region" description="Polar residues" evidence="9">
    <location>
        <begin position="87"/>
        <end position="98"/>
    </location>
</feature>
<organism evidence="11 12">
    <name type="scientific">Kwoniella mangroviensis CBS 10435</name>
    <dbReference type="NCBI Taxonomy" id="1331196"/>
    <lineage>
        <taxon>Eukaryota</taxon>
        <taxon>Fungi</taxon>
        <taxon>Dikarya</taxon>
        <taxon>Basidiomycota</taxon>
        <taxon>Agaricomycotina</taxon>
        <taxon>Tremellomycetes</taxon>
        <taxon>Tremellales</taxon>
        <taxon>Cryptococcaceae</taxon>
        <taxon>Kwoniella</taxon>
    </lineage>
</organism>
<dbReference type="CDD" id="cd24040">
    <property type="entry name" value="ASKHA_NBD_GDA1"/>
    <property type="match status" value="1"/>
</dbReference>
<evidence type="ECO:0000313" key="11">
    <source>
        <dbReference type="EMBL" id="OCF55895.1"/>
    </source>
</evidence>
<evidence type="ECO:0000256" key="1">
    <source>
        <dbReference type="ARBA" id="ARBA00004323"/>
    </source>
</evidence>
<dbReference type="AlphaFoldDB" id="A0A1B9IK14"/>
<protein>
    <recommendedName>
        <fullName evidence="5">guanosine-diphosphatase</fullName>
        <ecNumber evidence="5">3.6.1.42</ecNumber>
    </recommendedName>
</protein>
<feature type="active site" description="Proton acceptor" evidence="6">
    <location>
        <position position="412"/>
    </location>
</feature>
<keyword evidence="10" id="KW-0812">Transmembrane</keyword>
<dbReference type="OrthoDB" id="6372431at2759"/>
<dbReference type="Proteomes" id="UP000092583">
    <property type="component" value="Unassembled WGS sequence"/>
</dbReference>
<dbReference type="GO" id="GO:0045134">
    <property type="term" value="F:UDP phosphatase activity"/>
    <property type="evidence" value="ECO:0007669"/>
    <property type="project" value="TreeGrafter"/>
</dbReference>
<name>A0A1B9IK14_9TREE</name>
<feature type="region of interest" description="Disordered" evidence="9">
    <location>
        <begin position="1"/>
        <end position="103"/>
    </location>
</feature>
<keyword evidence="10" id="KW-1133">Transmembrane helix</keyword>
<gene>
    <name evidence="11" type="ORF">L486_06651</name>
</gene>
<feature type="transmembrane region" description="Helical" evidence="10">
    <location>
        <begin position="111"/>
        <end position="129"/>
    </location>
</feature>
<evidence type="ECO:0000256" key="2">
    <source>
        <dbReference type="ARBA" id="ARBA00009283"/>
    </source>
</evidence>
<feature type="binding site" evidence="7">
    <location>
        <begin position="445"/>
        <end position="449"/>
    </location>
    <ligand>
        <name>ATP</name>
        <dbReference type="ChEBI" id="CHEBI:30616"/>
    </ligand>
</feature>
<feature type="compositionally biased region" description="Polar residues" evidence="9">
    <location>
        <begin position="34"/>
        <end position="44"/>
    </location>
</feature>
<dbReference type="GO" id="GO:0006487">
    <property type="term" value="P:protein N-linked glycosylation"/>
    <property type="evidence" value="ECO:0007669"/>
    <property type="project" value="TreeGrafter"/>
</dbReference>
<comment type="subcellular location">
    <subcellularLocation>
        <location evidence="1">Golgi apparatus membrane</location>
        <topology evidence="1">Single-pass type II membrane protein</topology>
    </subcellularLocation>
</comment>
<evidence type="ECO:0000313" key="12">
    <source>
        <dbReference type="Proteomes" id="UP000092583"/>
    </source>
</evidence>
<dbReference type="InterPro" id="IPR000407">
    <property type="entry name" value="GDA1_CD39_NTPase"/>
</dbReference>
<evidence type="ECO:0000256" key="9">
    <source>
        <dbReference type="SAM" id="MobiDB-lite"/>
    </source>
</evidence>
<dbReference type="PROSITE" id="PS01238">
    <property type="entry name" value="GDA1_CD39_NTPASE"/>
    <property type="match status" value="1"/>
</dbReference>
<proteinExistence type="inferred from homology"/>
<feature type="region of interest" description="Disordered" evidence="9">
    <location>
        <begin position="148"/>
        <end position="281"/>
    </location>
</feature>
<dbReference type="EC" id="3.6.1.42" evidence="5"/>
<feature type="compositionally biased region" description="Acidic residues" evidence="9">
    <location>
        <begin position="244"/>
        <end position="255"/>
    </location>
</feature>
<accession>A0A1B9IK14</accession>
<feature type="compositionally biased region" description="Polar residues" evidence="9">
    <location>
        <begin position="223"/>
        <end position="236"/>
    </location>
</feature>
<dbReference type="GO" id="GO:0009134">
    <property type="term" value="P:nucleoside diphosphate catabolic process"/>
    <property type="evidence" value="ECO:0007669"/>
    <property type="project" value="TreeGrafter"/>
</dbReference>
<dbReference type="PANTHER" id="PTHR11782">
    <property type="entry name" value="ADENOSINE/GUANOSINE DIPHOSPHATASE"/>
    <property type="match status" value="1"/>
</dbReference>
<feature type="compositionally biased region" description="Basic and acidic residues" evidence="9">
    <location>
        <begin position="171"/>
        <end position="183"/>
    </location>
</feature>
<keyword evidence="7" id="KW-0547">Nucleotide-binding</keyword>
<dbReference type="Pfam" id="PF01150">
    <property type="entry name" value="GDA1_CD39"/>
    <property type="match status" value="1"/>
</dbReference>
<feature type="compositionally biased region" description="Low complexity" evidence="9">
    <location>
        <begin position="18"/>
        <end position="33"/>
    </location>
</feature>
<dbReference type="STRING" id="1331196.A0A1B9IK14"/>
<dbReference type="Gene3D" id="3.30.420.150">
    <property type="entry name" value="Exopolyphosphatase. Domain 2"/>
    <property type="match status" value="1"/>
</dbReference>
<evidence type="ECO:0000256" key="5">
    <source>
        <dbReference type="ARBA" id="ARBA00038903"/>
    </source>
</evidence>
<keyword evidence="7" id="KW-0067">ATP-binding</keyword>
<keyword evidence="3 8" id="KW-0378">Hydrolase</keyword>
<reference evidence="11 12" key="1">
    <citation type="submission" date="2013-07" db="EMBL/GenBank/DDBJ databases">
        <title>The Genome Sequence of Kwoniella mangroviensis CBS10435.</title>
        <authorList>
            <consortium name="The Broad Institute Genome Sequencing Platform"/>
            <person name="Cuomo C."/>
            <person name="Litvintseva A."/>
            <person name="Chen Y."/>
            <person name="Heitman J."/>
            <person name="Sun S."/>
            <person name="Springer D."/>
            <person name="Dromer F."/>
            <person name="Young S.K."/>
            <person name="Zeng Q."/>
            <person name="Gargeya S."/>
            <person name="Fitzgerald M."/>
            <person name="Abouelleil A."/>
            <person name="Alvarado L."/>
            <person name="Berlin A.M."/>
            <person name="Chapman S.B."/>
            <person name="Dewar J."/>
            <person name="Goldberg J."/>
            <person name="Griggs A."/>
            <person name="Gujja S."/>
            <person name="Hansen M."/>
            <person name="Howarth C."/>
            <person name="Imamovic A."/>
            <person name="Larimer J."/>
            <person name="McCowan C."/>
            <person name="Murphy C."/>
            <person name="Pearson M."/>
            <person name="Priest M."/>
            <person name="Roberts A."/>
            <person name="Saif S."/>
            <person name="Shea T."/>
            <person name="Sykes S."/>
            <person name="Wortman J."/>
            <person name="Nusbaum C."/>
            <person name="Birren B."/>
        </authorList>
    </citation>
    <scope>NUCLEOTIDE SEQUENCE [LARGE SCALE GENOMIC DNA]</scope>
    <source>
        <strain evidence="11 12">CBS 10435</strain>
    </source>
</reference>
<keyword evidence="12" id="KW-1185">Reference proteome</keyword>
<evidence type="ECO:0000256" key="8">
    <source>
        <dbReference type="RuleBase" id="RU003833"/>
    </source>
</evidence>
<feature type="compositionally biased region" description="Acidic residues" evidence="9">
    <location>
        <begin position="208"/>
        <end position="218"/>
    </location>
</feature>
<dbReference type="EMBL" id="KI669465">
    <property type="protein sequence ID" value="OCF55895.1"/>
    <property type="molecule type" value="Genomic_DNA"/>
</dbReference>